<dbReference type="PANTHER" id="PTHR13504:SF38">
    <property type="entry name" value="FIDO DOMAIN-CONTAINING PROTEIN"/>
    <property type="match status" value="1"/>
</dbReference>
<dbReference type="InterPro" id="IPR040198">
    <property type="entry name" value="Fido_containing"/>
</dbReference>
<accession>A0A0W8FMR1</accession>
<dbReference type="InterPro" id="IPR036597">
    <property type="entry name" value="Fido-like_dom_sf"/>
</dbReference>
<proteinExistence type="predicted"/>
<sequence>MDNHGKIAASNNIERLVETARFGLFTFQIGADPIDTSMPLQRIVDAQKRFLSSPLSQVAKRLEQEVLVSSIFSTNTIEGGTLTEEETKEAINIDPERVKAEEQRRAVNIKTAYEIAEKSAQSSGWRLSVSFIKNIHATVTDGISHKYNNPGKIRNNPKNIVTHVGDPAHGGRYKPPQYGGDIERLLENLVRWHDELTAAAMPALIRAPLMHYYFELIHPFWDGNGRVGRVLEATVLHHAGFRYAPFAMARYYLEQIDQYFTLFNLCRKQSEKKTAYPNTPFVLFHLEGMLASIDRLHDRVNDMVKSLLFESHIKHLRDTNAINLRQYAILTQIMERGKPMPIDELRRAPWHKALYAKLGDKTKQRDLSKLREQNLLYIDEKGLVRPGPAK</sequence>
<protein>
    <recommendedName>
        <fullName evidence="1">Fido domain-containing protein</fullName>
    </recommendedName>
</protein>
<dbReference type="Gene3D" id="1.10.3290.10">
    <property type="entry name" value="Fido-like domain"/>
    <property type="match status" value="1"/>
</dbReference>
<comment type="caution">
    <text evidence="2">The sequence shown here is derived from an EMBL/GenBank/DDBJ whole genome shotgun (WGS) entry which is preliminary data.</text>
</comment>
<dbReference type="EMBL" id="LNQE01000984">
    <property type="protein sequence ID" value="KUG22156.1"/>
    <property type="molecule type" value="Genomic_DNA"/>
</dbReference>
<dbReference type="AlphaFoldDB" id="A0A0W8FMR1"/>
<organism evidence="2">
    <name type="scientific">hydrocarbon metagenome</name>
    <dbReference type="NCBI Taxonomy" id="938273"/>
    <lineage>
        <taxon>unclassified sequences</taxon>
        <taxon>metagenomes</taxon>
        <taxon>ecological metagenomes</taxon>
    </lineage>
</organism>
<dbReference type="InterPro" id="IPR003812">
    <property type="entry name" value="Fido"/>
</dbReference>
<dbReference type="Pfam" id="PF02661">
    <property type="entry name" value="Fic"/>
    <property type="match status" value="1"/>
</dbReference>
<feature type="domain" description="Fido" evidence="1">
    <location>
        <begin position="127"/>
        <end position="287"/>
    </location>
</feature>
<gene>
    <name evidence="2" type="ORF">ASZ90_008080</name>
</gene>
<dbReference type="PROSITE" id="PS51459">
    <property type="entry name" value="FIDO"/>
    <property type="match status" value="1"/>
</dbReference>
<evidence type="ECO:0000259" key="1">
    <source>
        <dbReference type="PROSITE" id="PS51459"/>
    </source>
</evidence>
<name>A0A0W8FMR1_9ZZZZ</name>
<reference evidence="2" key="1">
    <citation type="journal article" date="2015" name="Proc. Natl. Acad. Sci. U.S.A.">
        <title>Networks of energetic and metabolic interactions define dynamics in microbial communities.</title>
        <authorList>
            <person name="Embree M."/>
            <person name="Liu J.K."/>
            <person name="Al-Bassam M.M."/>
            <person name="Zengler K."/>
        </authorList>
    </citation>
    <scope>NUCLEOTIDE SEQUENCE</scope>
</reference>
<dbReference type="PANTHER" id="PTHR13504">
    <property type="entry name" value="FIDO DOMAIN-CONTAINING PROTEIN DDB_G0283145"/>
    <property type="match status" value="1"/>
</dbReference>
<evidence type="ECO:0000313" key="2">
    <source>
        <dbReference type="EMBL" id="KUG22156.1"/>
    </source>
</evidence>
<dbReference type="SUPFAM" id="SSF140931">
    <property type="entry name" value="Fic-like"/>
    <property type="match status" value="1"/>
</dbReference>